<evidence type="ECO:0000313" key="3">
    <source>
        <dbReference type="Proteomes" id="UP001054945"/>
    </source>
</evidence>
<name>A0AAV4XZI4_CAEEX</name>
<evidence type="ECO:0000256" key="1">
    <source>
        <dbReference type="SAM" id="MobiDB-lite"/>
    </source>
</evidence>
<dbReference type="Proteomes" id="UP001054945">
    <property type="component" value="Unassembled WGS sequence"/>
</dbReference>
<accession>A0AAV4XZI4</accession>
<reference evidence="2 3" key="1">
    <citation type="submission" date="2021-06" db="EMBL/GenBank/DDBJ databases">
        <title>Caerostris extrusa draft genome.</title>
        <authorList>
            <person name="Kono N."/>
            <person name="Arakawa K."/>
        </authorList>
    </citation>
    <scope>NUCLEOTIDE SEQUENCE [LARGE SCALE GENOMIC DNA]</scope>
</reference>
<evidence type="ECO:0000313" key="2">
    <source>
        <dbReference type="EMBL" id="GIY99605.1"/>
    </source>
</evidence>
<keyword evidence="3" id="KW-1185">Reference proteome</keyword>
<feature type="region of interest" description="Disordered" evidence="1">
    <location>
        <begin position="1"/>
        <end position="20"/>
    </location>
</feature>
<comment type="caution">
    <text evidence="2">The sequence shown here is derived from an EMBL/GenBank/DDBJ whole genome shotgun (WGS) entry which is preliminary data.</text>
</comment>
<sequence length="85" mass="9605">MVDRGVQPRGRCPLHAAGGPAHLHPEAHALQQRDGPYGLHLHPRLRILPAANLTAYVNGFYLQKMEFLLCFQRFSHQMCGPIRHS</sequence>
<organism evidence="2 3">
    <name type="scientific">Caerostris extrusa</name>
    <name type="common">Bark spider</name>
    <name type="synonym">Caerostris bankana</name>
    <dbReference type="NCBI Taxonomy" id="172846"/>
    <lineage>
        <taxon>Eukaryota</taxon>
        <taxon>Metazoa</taxon>
        <taxon>Ecdysozoa</taxon>
        <taxon>Arthropoda</taxon>
        <taxon>Chelicerata</taxon>
        <taxon>Arachnida</taxon>
        <taxon>Araneae</taxon>
        <taxon>Araneomorphae</taxon>
        <taxon>Entelegynae</taxon>
        <taxon>Araneoidea</taxon>
        <taxon>Araneidae</taxon>
        <taxon>Caerostris</taxon>
    </lineage>
</organism>
<dbReference type="AlphaFoldDB" id="A0AAV4XZI4"/>
<dbReference type="EMBL" id="BPLR01001069">
    <property type="protein sequence ID" value="GIY99605.1"/>
    <property type="molecule type" value="Genomic_DNA"/>
</dbReference>
<proteinExistence type="predicted"/>
<gene>
    <name evidence="2" type="ORF">CEXT_805191</name>
</gene>
<protein>
    <submittedName>
        <fullName evidence="2">Uncharacterized protein</fullName>
    </submittedName>
</protein>